<sequence length="670" mass="71943">MRTRSKILTGTALALVMLAGQAPAAQSAIADTLLSTESDGASFMVAQAEEGLSEEELRRRAEEEARRAREDAEGQQPAEEVPAPAEEAPPPPPAEETPAPVEEAPAPGEEAPPPAPEAPQPADEAPPPAPVEEPAAPPPPAEEPPAEAPPVEEPTSPAPAEEPAAPTQESAPEQATPPPEEAPTPTPSPEAESEQPAGEQEAAPAETPQDAPTPTDAPEAPTPPTGEAPTPAPAPEEPAAPEDEAPTPPVQEAPTDAAPAEPAEPVEPAAPAEQQPAQPAPQTETAPAEGQPPVTEGASEAIGDQAPLLDSAKEAPAPEQAPDGGQAPQAAQPAPAPATPAGPPPTSDVEAQQLEQPVEFRSLRSEEGRRIENYEGRRERWEGFEPVRELGDRTILQFNNQTFVRSDDRGRIGRDAEEVYYEELPRGRYRETVVRRNGVQVVTVYDRYGDVVERSRFSPDGREYVLVYSDGGRRDRDERRAWRDPGRDLPPLRLTIPANEYILDAGTVQDDDIYYEFLEQPPVEPVRRLYSVDEVRYSARVRDSVRRVELDTINFEFGSPNISEDAVPRLEGVANAINRLLEDNPGEVFLIEGHTDAVGSDEANLALSDRRAEGVATALTNVFGIPPENLVTQGYGENYLKVNTESPERENRRVAIRRITPLVAPVASSR</sequence>
<organism evidence="5 6">
    <name type="scientific">Aquamicrobium zhengzhouense</name>
    <dbReference type="NCBI Taxonomy" id="2781738"/>
    <lineage>
        <taxon>Bacteria</taxon>
        <taxon>Pseudomonadati</taxon>
        <taxon>Pseudomonadota</taxon>
        <taxon>Alphaproteobacteria</taxon>
        <taxon>Hyphomicrobiales</taxon>
        <taxon>Phyllobacteriaceae</taxon>
        <taxon>Aquamicrobium</taxon>
    </lineage>
</organism>
<dbReference type="PANTHER" id="PTHR30329">
    <property type="entry name" value="STATOR ELEMENT OF FLAGELLAR MOTOR COMPLEX"/>
    <property type="match status" value="1"/>
</dbReference>
<feature type="compositionally biased region" description="Basic and acidic residues" evidence="2">
    <location>
        <begin position="55"/>
        <end position="72"/>
    </location>
</feature>
<feature type="compositionally biased region" description="Low complexity" evidence="2">
    <location>
        <begin position="194"/>
        <end position="219"/>
    </location>
</feature>
<keyword evidence="3" id="KW-0732">Signal</keyword>
<feature type="compositionally biased region" description="Pro residues" evidence="2">
    <location>
        <begin position="334"/>
        <end position="346"/>
    </location>
</feature>
<dbReference type="Proteomes" id="UP000601789">
    <property type="component" value="Unassembled WGS sequence"/>
</dbReference>
<dbReference type="RefSeq" id="WP_198474881.1">
    <property type="nucleotide sequence ID" value="NZ_JADGMQ010000002.1"/>
</dbReference>
<evidence type="ECO:0000256" key="3">
    <source>
        <dbReference type="SAM" id="SignalP"/>
    </source>
</evidence>
<name>A0ABS0SBX6_9HYPH</name>
<feature type="domain" description="OmpA-like" evidence="4">
    <location>
        <begin position="542"/>
        <end position="667"/>
    </location>
</feature>
<reference evidence="5 6" key="1">
    <citation type="submission" date="2020-10" db="EMBL/GenBank/DDBJ databases">
        <title>Aquamicrobium zhengzhouensis sp. nov., a exopolysaccharide producing bacterium isolated from farmland soil.</title>
        <authorList>
            <person name="Wang X."/>
        </authorList>
    </citation>
    <scope>NUCLEOTIDE SEQUENCE [LARGE SCALE GENOMIC DNA]</scope>
    <source>
        <strain evidence="6">cd-1</strain>
    </source>
</reference>
<keyword evidence="1" id="KW-0472">Membrane</keyword>
<feature type="compositionally biased region" description="Low complexity" evidence="2">
    <location>
        <begin position="74"/>
        <end position="86"/>
    </location>
</feature>
<dbReference type="InterPro" id="IPR006665">
    <property type="entry name" value="OmpA-like"/>
</dbReference>
<dbReference type="PANTHER" id="PTHR30329:SF21">
    <property type="entry name" value="LIPOPROTEIN YIAD-RELATED"/>
    <property type="match status" value="1"/>
</dbReference>
<dbReference type="PROSITE" id="PS51123">
    <property type="entry name" value="OMPA_2"/>
    <property type="match status" value="1"/>
</dbReference>
<proteinExistence type="predicted"/>
<comment type="caution">
    <text evidence="5">The sequence shown here is derived from an EMBL/GenBank/DDBJ whole genome shotgun (WGS) entry which is preliminary data.</text>
</comment>
<gene>
    <name evidence="5" type="ORF">IOD40_04875</name>
</gene>
<dbReference type="InterPro" id="IPR036737">
    <property type="entry name" value="OmpA-like_sf"/>
</dbReference>
<evidence type="ECO:0000313" key="6">
    <source>
        <dbReference type="Proteomes" id="UP000601789"/>
    </source>
</evidence>
<feature type="compositionally biased region" description="Low complexity" evidence="2">
    <location>
        <begin position="315"/>
        <end position="333"/>
    </location>
</feature>
<evidence type="ECO:0000256" key="2">
    <source>
        <dbReference type="SAM" id="MobiDB-lite"/>
    </source>
</evidence>
<feature type="compositionally biased region" description="Low complexity" evidence="2">
    <location>
        <begin position="96"/>
        <end position="109"/>
    </location>
</feature>
<evidence type="ECO:0000313" key="5">
    <source>
        <dbReference type="EMBL" id="MBI1619997.1"/>
    </source>
</evidence>
<feature type="chain" id="PRO_5047210707" evidence="3">
    <location>
        <begin position="25"/>
        <end position="670"/>
    </location>
</feature>
<dbReference type="EMBL" id="JADGMQ010000002">
    <property type="protein sequence ID" value="MBI1619997.1"/>
    <property type="molecule type" value="Genomic_DNA"/>
</dbReference>
<feature type="compositionally biased region" description="Low complexity" evidence="2">
    <location>
        <begin position="252"/>
        <end position="289"/>
    </location>
</feature>
<keyword evidence="6" id="KW-1185">Reference proteome</keyword>
<feature type="compositionally biased region" description="Low complexity" evidence="2">
    <location>
        <begin position="153"/>
        <end position="174"/>
    </location>
</feature>
<feature type="region of interest" description="Disordered" evidence="2">
    <location>
        <begin position="44"/>
        <end position="350"/>
    </location>
</feature>
<feature type="signal peptide" evidence="3">
    <location>
        <begin position="1"/>
        <end position="24"/>
    </location>
</feature>
<protein>
    <submittedName>
        <fullName evidence="5">OmpA family protein</fullName>
    </submittedName>
</protein>
<dbReference type="SUPFAM" id="SSF103088">
    <property type="entry name" value="OmpA-like"/>
    <property type="match status" value="1"/>
</dbReference>
<evidence type="ECO:0000256" key="1">
    <source>
        <dbReference type="PROSITE-ProRule" id="PRU00473"/>
    </source>
</evidence>
<accession>A0ABS0SBX6</accession>
<dbReference type="CDD" id="cd07185">
    <property type="entry name" value="OmpA_C-like"/>
    <property type="match status" value="1"/>
</dbReference>
<dbReference type="InterPro" id="IPR050330">
    <property type="entry name" value="Bact_OuterMem_StrucFunc"/>
</dbReference>
<feature type="compositionally biased region" description="Pro residues" evidence="2">
    <location>
        <begin position="110"/>
        <end position="152"/>
    </location>
</feature>
<dbReference type="Gene3D" id="3.30.1330.60">
    <property type="entry name" value="OmpA-like domain"/>
    <property type="match status" value="1"/>
</dbReference>
<feature type="compositionally biased region" description="Pro residues" evidence="2">
    <location>
        <begin position="175"/>
        <end position="188"/>
    </location>
</feature>
<feature type="compositionally biased region" description="Pro residues" evidence="2">
    <location>
        <begin position="220"/>
        <end position="238"/>
    </location>
</feature>
<dbReference type="Pfam" id="PF00691">
    <property type="entry name" value="OmpA"/>
    <property type="match status" value="1"/>
</dbReference>
<evidence type="ECO:0000259" key="4">
    <source>
        <dbReference type="PROSITE" id="PS51123"/>
    </source>
</evidence>